<dbReference type="EMBL" id="BFAZ01000011">
    <property type="protein sequence ID" value="GBF44389.1"/>
    <property type="molecule type" value="Genomic_DNA"/>
</dbReference>
<reference evidence="2" key="1">
    <citation type="journal article" date="2019" name="Microbiol. Immunol.">
        <title>Molecular and phenotypic characterization of Leptospira johnsonii sp. nov., Leptospira ellinghausenii sp. nov. and Leptospira ryugenii sp. nov. isolated from soil and water in Japan.</title>
        <authorList>
            <person name="Masuzawa T."/>
            <person name="Saito M."/>
            <person name="Nakao R."/>
            <person name="Nikaido Y."/>
            <person name="Matsumoto M."/>
            <person name="Ogawa M."/>
            <person name="Yokoyama M."/>
            <person name="Hidaka Y."/>
            <person name="Tomita J."/>
            <person name="Sakakibara K."/>
            <person name="Suzuki K."/>
            <person name="Yasuda S."/>
            <person name="Sato H."/>
            <person name="Yamaguchi M."/>
            <person name="Yoshida S.I."/>
            <person name="Koizumi N."/>
            <person name="Kawamura Y."/>
        </authorList>
    </citation>
    <scope>NUCLEOTIDE SEQUENCE [LARGE SCALE GENOMIC DNA]</scope>
    <source>
        <strain evidence="2">E18</strain>
    </source>
</reference>
<protein>
    <submittedName>
        <fullName evidence="1">Uncharacterized protein</fullName>
    </submittedName>
</protein>
<gene>
    <name evidence="1" type="ORF">LPTSP2_36920</name>
</gene>
<comment type="caution">
    <text evidence="1">The sequence shown here is derived from an EMBL/GenBank/DDBJ whole genome shotgun (WGS) entry which is preliminary data.</text>
</comment>
<dbReference type="AlphaFoldDB" id="A0A2P2DIG7"/>
<dbReference type="Proteomes" id="UP000245206">
    <property type="component" value="Unassembled WGS sequence"/>
</dbReference>
<evidence type="ECO:0000313" key="2">
    <source>
        <dbReference type="Proteomes" id="UP000245206"/>
    </source>
</evidence>
<proteinExistence type="predicted"/>
<evidence type="ECO:0000313" key="1">
    <source>
        <dbReference type="EMBL" id="GBF44389.1"/>
    </source>
</evidence>
<accession>A0A2P2DIG7</accession>
<name>A0A2P2DIG7_9LEPT</name>
<keyword evidence="2" id="KW-1185">Reference proteome</keyword>
<sequence>MQEVVIIEGVEYIHSVKYRILERKLQEKGLEIKRLNEIVSMHTPSIFESFPICTPS</sequence>
<organism evidence="1 2">
    <name type="scientific">Leptospira ellinghausenii</name>
    <dbReference type="NCBI Taxonomy" id="1917822"/>
    <lineage>
        <taxon>Bacteria</taxon>
        <taxon>Pseudomonadati</taxon>
        <taxon>Spirochaetota</taxon>
        <taxon>Spirochaetia</taxon>
        <taxon>Leptospirales</taxon>
        <taxon>Leptospiraceae</taxon>
        <taxon>Leptospira</taxon>
    </lineage>
</organism>